<evidence type="ECO:0000313" key="3">
    <source>
        <dbReference type="Proteomes" id="UP000014254"/>
    </source>
</evidence>
<feature type="transmembrane region" description="Helical" evidence="1">
    <location>
        <begin position="103"/>
        <end position="121"/>
    </location>
</feature>
<evidence type="ECO:0000256" key="1">
    <source>
        <dbReference type="SAM" id="Phobius"/>
    </source>
</evidence>
<dbReference type="OMA" id="VLIECMW"/>
<keyword evidence="1" id="KW-0812">Transmembrane</keyword>
<feature type="transmembrane region" description="Helical" evidence="1">
    <location>
        <begin position="28"/>
        <end position="45"/>
    </location>
</feature>
<gene>
    <name evidence="2" type="ORF">HMPREF1544_04081</name>
</gene>
<dbReference type="AlphaFoldDB" id="S2K9W8"/>
<proteinExistence type="predicted"/>
<accession>S2K9W8</accession>
<sequence length="147" mass="17514">MPEHHKNAETPDRYFHIRIPYLNSRVDIFSVIHASTYVIGMIGSYKKSPKLIKYHKYLLYFNVVSTPLVLIECMWKSSSKWHEITIMPDDPDMPENFERDMKTMLFMLAAFNCAYFGITYMQKIYAAYVATKYERYLLLSEEENKEK</sequence>
<keyword evidence="1" id="KW-1133">Transmembrane helix</keyword>
<protein>
    <submittedName>
        <fullName evidence="2">Uncharacterized protein</fullName>
    </submittedName>
</protein>
<dbReference type="VEuPathDB" id="FungiDB:HMPREF1544_04081"/>
<dbReference type="InParanoid" id="S2K9W8"/>
<keyword evidence="1" id="KW-0472">Membrane</keyword>
<name>S2K9W8_MUCC1</name>
<evidence type="ECO:0000313" key="2">
    <source>
        <dbReference type="EMBL" id="EPB89090.1"/>
    </source>
</evidence>
<organism evidence="2 3">
    <name type="scientific">Mucor circinelloides f. circinelloides (strain 1006PhL)</name>
    <name type="common">Mucormycosis agent</name>
    <name type="synonym">Calyptromyces circinelloides</name>
    <dbReference type="NCBI Taxonomy" id="1220926"/>
    <lineage>
        <taxon>Eukaryota</taxon>
        <taxon>Fungi</taxon>
        <taxon>Fungi incertae sedis</taxon>
        <taxon>Mucoromycota</taxon>
        <taxon>Mucoromycotina</taxon>
        <taxon>Mucoromycetes</taxon>
        <taxon>Mucorales</taxon>
        <taxon>Mucorineae</taxon>
        <taxon>Mucoraceae</taxon>
        <taxon>Mucor</taxon>
    </lineage>
</organism>
<dbReference type="OrthoDB" id="2247944at2759"/>
<feature type="transmembrane region" description="Helical" evidence="1">
    <location>
        <begin position="57"/>
        <end position="77"/>
    </location>
</feature>
<dbReference type="EMBL" id="KE123940">
    <property type="protein sequence ID" value="EPB89090.1"/>
    <property type="molecule type" value="Genomic_DNA"/>
</dbReference>
<keyword evidence="3" id="KW-1185">Reference proteome</keyword>
<reference evidence="3" key="1">
    <citation type="submission" date="2013-05" db="EMBL/GenBank/DDBJ databases">
        <title>The Genome sequence of Mucor circinelloides f. circinelloides 1006PhL.</title>
        <authorList>
            <consortium name="The Broad Institute Genomics Platform"/>
            <person name="Cuomo C."/>
            <person name="Earl A."/>
            <person name="Findley K."/>
            <person name="Lee S.C."/>
            <person name="Walker B."/>
            <person name="Young S."/>
            <person name="Zeng Q."/>
            <person name="Gargeya S."/>
            <person name="Fitzgerald M."/>
            <person name="Haas B."/>
            <person name="Abouelleil A."/>
            <person name="Allen A.W."/>
            <person name="Alvarado L."/>
            <person name="Arachchi H.M."/>
            <person name="Berlin A.M."/>
            <person name="Chapman S.B."/>
            <person name="Gainer-Dewar J."/>
            <person name="Goldberg J."/>
            <person name="Griggs A."/>
            <person name="Gujja S."/>
            <person name="Hansen M."/>
            <person name="Howarth C."/>
            <person name="Imamovic A."/>
            <person name="Ireland A."/>
            <person name="Larimer J."/>
            <person name="McCowan C."/>
            <person name="Murphy C."/>
            <person name="Pearson M."/>
            <person name="Poon T.W."/>
            <person name="Priest M."/>
            <person name="Roberts A."/>
            <person name="Saif S."/>
            <person name="Shea T."/>
            <person name="Sisk P."/>
            <person name="Sykes S."/>
            <person name="Wortman J."/>
            <person name="Nusbaum C."/>
            <person name="Birren B."/>
        </authorList>
    </citation>
    <scope>NUCLEOTIDE SEQUENCE [LARGE SCALE GENOMIC DNA]</scope>
    <source>
        <strain evidence="3">1006PhL</strain>
    </source>
</reference>
<dbReference type="Proteomes" id="UP000014254">
    <property type="component" value="Unassembled WGS sequence"/>
</dbReference>